<dbReference type="WBParaSite" id="nRc.2.0.1.t34407-RA">
    <property type="protein sequence ID" value="nRc.2.0.1.t34407-RA"/>
    <property type="gene ID" value="nRc.2.0.1.g34407"/>
</dbReference>
<proteinExistence type="predicted"/>
<dbReference type="Proteomes" id="UP000887565">
    <property type="component" value="Unplaced"/>
</dbReference>
<reference evidence="3" key="1">
    <citation type="submission" date="2022-11" db="UniProtKB">
        <authorList>
            <consortium name="WormBaseParasite"/>
        </authorList>
    </citation>
    <scope>IDENTIFICATION</scope>
</reference>
<keyword evidence="2" id="KW-1185">Reference proteome</keyword>
<keyword evidence="1" id="KW-1133">Transmembrane helix</keyword>
<evidence type="ECO:0000313" key="3">
    <source>
        <dbReference type="WBParaSite" id="nRc.2.0.1.t34407-RA"/>
    </source>
</evidence>
<evidence type="ECO:0000313" key="2">
    <source>
        <dbReference type="Proteomes" id="UP000887565"/>
    </source>
</evidence>
<organism evidence="2 3">
    <name type="scientific">Romanomermis culicivorax</name>
    <name type="common">Nematode worm</name>
    <dbReference type="NCBI Taxonomy" id="13658"/>
    <lineage>
        <taxon>Eukaryota</taxon>
        <taxon>Metazoa</taxon>
        <taxon>Ecdysozoa</taxon>
        <taxon>Nematoda</taxon>
        <taxon>Enoplea</taxon>
        <taxon>Dorylaimia</taxon>
        <taxon>Mermithida</taxon>
        <taxon>Mermithoidea</taxon>
        <taxon>Mermithidae</taxon>
        <taxon>Romanomermis</taxon>
    </lineage>
</organism>
<keyword evidence="1" id="KW-0812">Transmembrane</keyword>
<protein>
    <submittedName>
        <fullName evidence="3">Uncharacterized protein</fullName>
    </submittedName>
</protein>
<sequence>MLRHTILLFLLVCIFISQLIFTLTSHASVLRCSMCHSLVLAMIALAHIRKSRIRNSLRDSHYHELDVHYPKYMLILGLVCSLVQFLSFKKLDCALTTKKCVDYCKKVLFFLLPSTSVVIIAVLRILANKQVIALADPSLHLLTNILIAWSIYSSLKEHLLILLLAVPKSLDLENIKDSFREKT</sequence>
<feature type="transmembrane region" description="Helical" evidence="1">
    <location>
        <begin position="146"/>
        <end position="166"/>
    </location>
</feature>
<evidence type="ECO:0000256" key="1">
    <source>
        <dbReference type="SAM" id="Phobius"/>
    </source>
</evidence>
<feature type="transmembrane region" description="Helical" evidence="1">
    <location>
        <begin position="107"/>
        <end position="126"/>
    </location>
</feature>
<keyword evidence="1" id="KW-0472">Membrane</keyword>
<dbReference type="AlphaFoldDB" id="A0A915K943"/>
<name>A0A915K943_ROMCU</name>
<feature type="transmembrane region" description="Helical" evidence="1">
    <location>
        <begin position="69"/>
        <end position="86"/>
    </location>
</feature>
<feature type="transmembrane region" description="Helical" evidence="1">
    <location>
        <begin position="6"/>
        <end position="23"/>
    </location>
</feature>
<accession>A0A915K943</accession>